<comment type="caution">
    <text evidence="1">The sequence shown here is derived from an EMBL/GenBank/DDBJ whole genome shotgun (WGS) entry which is preliminary data.</text>
</comment>
<name>A0A8X6JAU9_TRICU</name>
<accession>A0A8X6JAU9</accession>
<reference evidence="1" key="1">
    <citation type="submission" date="2020-07" db="EMBL/GenBank/DDBJ databases">
        <title>Multicomponent nature underlies the extraordinary mechanical properties of spider dragline silk.</title>
        <authorList>
            <person name="Kono N."/>
            <person name="Nakamura H."/>
            <person name="Mori M."/>
            <person name="Yoshida Y."/>
            <person name="Ohtoshi R."/>
            <person name="Malay A.D."/>
            <person name="Moran D.A.P."/>
            <person name="Tomita M."/>
            <person name="Numata K."/>
            <person name="Arakawa K."/>
        </authorList>
    </citation>
    <scope>NUCLEOTIDE SEQUENCE</scope>
</reference>
<protein>
    <submittedName>
        <fullName evidence="1">Uncharacterized protein</fullName>
    </submittedName>
</protein>
<evidence type="ECO:0000313" key="1">
    <source>
        <dbReference type="EMBL" id="GFR17993.1"/>
    </source>
</evidence>
<evidence type="ECO:0000313" key="2">
    <source>
        <dbReference type="Proteomes" id="UP000887116"/>
    </source>
</evidence>
<organism evidence="1 2">
    <name type="scientific">Trichonephila clavata</name>
    <name type="common">Joro spider</name>
    <name type="synonym">Nephila clavata</name>
    <dbReference type="NCBI Taxonomy" id="2740835"/>
    <lineage>
        <taxon>Eukaryota</taxon>
        <taxon>Metazoa</taxon>
        <taxon>Ecdysozoa</taxon>
        <taxon>Arthropoda</taxon>
        <taxon>Chelicerata</taxon>
        <taxon>Arachnida</taxon>
        <taxon>Araneae</taxon>
        <taxon>Araneomorphae</taxon>
        <taxon>Entelegynae</taxon>
        <taxon>Araneoidea</taxon>
        <taxon>Nephilidae</taxon>
        <taxon>Trichonephila</taxon>
    </lineage>
</organism>
<proteinExistence type="predicted"/>
<dbReference type="AlphaFoldDB" id="A0A8X6JAU9"/>
<dbReference type="EMBL" id="BMAO01027548">
    <property type="protein sequence ID" value="GFR17993.1"/>
    <property type="molecule type" value="Genomic_DNA"/>
</dbReference>
<keyword evidence="2" id="KW-1185">Reference proteome</keyword>
<dbReference type="Proteomes" id="UP000887116">
    <property type="component" value="Unassembled WGS sequence"/>
</dbReference>
<gene>
    <name evidence="1" type="ORF">TNCT_398921</name>
</gene>
<sequence length="97" mass="11805">MKLSDRASGLLRKMELQILTRHSKEVKWQDMERIFGRLASVEEIFAFVRGLHSKLFLEKTPEIEVRAKKMLEKHVEEYLNKYFCYLYNVHEWQTQRT</sequence>